<dbReference type="InterPro" id="IPR050272">
    <property type="entry name" value="Isochorismatase-like_hydrls"/>
</dbReference>
<evidence type="ECO:0000259" key="2">
    <source>
        <dbReference type="Pfam" id="PF00857"/>
    </source>
</evidence>
<protein>
    <submittedName>
        <fullName evidence="3">Maleamate amidohydrolase</fullName>
        <ecNumber evidence="3">3.5.1.107</ecNumber>
    </submittedName>
</protein>
<dbReference type="InterPro" id="IPR000868">
    <property type="entry name" value="Isochorismatase-like_dom"/>
</dbReference>
<proteinExistence type="predicted"/>
<dbReference type="Gene3D" id="3.40.50.850">
    <property type="entry name" value="Isochorismatase-like"/>
    <property type="match status" value="1"/>
</dbReference>
<dbReference type="Pfam" id="PF00857">
    <property type="entry name" value="Isochorismatase"/>
    <property type="match status" value="1"/>
</dbReference>
<sequence>MPANRVGGLLSGYHWSVSDTALLVIDMFNDYRHPDAEQLAANVAAIVDPLVELIGTTERDGGADLIYVNDNHGDFTADHRAIISAALDGQRPDLVKPLVPKAGCRIITKVRHSVFYATALEYLLDRLKTRRIVLTGQVTEQCILYSALDGYLRHYEVVVPPDAVAHIDEELGAAALKMMERNMSATLLPAQRCLR</sequence>
<dbReference type="PANTHER" id="PTHR43540">
    <property type="entry name" value="PEROXYUREIDOACRYLATE/UREIDOACRYLATE AMIDOHYDROLASE-RELATED"/>
    <property type="match status" value="1"/>
</dbReference>
<evidence type="ECO:0000313" key="3">
    <source>
        <dbReference type="EMBL" id="VBA43573.1"/>
    </source>
</evidence>
<dbReference type="AlphaFoldDB" id="A0A498QFH1"/>
<dbReference type="PANTHER" id="PTHR43540:SF6">
    <property type="entry name" value="ISOCHORISMATASE-LIKE DOMAIN-CONTAINING PROTEIN"/>
    <property type="match status" value="1"/>
</dbReference>
<gene>
    <name evidence="3" type="primary">nicF</name>
    <name evidence="3" type="ORF">LAUMK136_05163</name>
</gene>
<dbReference type="GO" id="GO:0016787">
    <property type="term" value="F:hydrolase activity"/>
    <property type="evidence" value="ECO:0007669"/>
    <property type="project" value="UniProtKB-KW"/>
</dbReference>
<dbReference type="EC" id="3.5.1.107" evidence="3"/>
<dbReference type="Proteomes" id="UP000273307">
    <property type="component" value="Unassembled WGS sequence"/>
</dbReference>
<reference evidence="3 4" key="1">
    <citation type="submission" date="2018-09" db="EMBL/GenBank/DDBJ databases">
        <authorList>
            <person name="Tagini F."/>
        </authorList>
    </citation>
    <scope>NUCLEOTIDE SEQUENCE [LARGE SCALE GENOMIC DNA]</scope>
    <source>
        <strain evidence="3 4">MK136</strain>
    </source>
</reference>
<dbReference type="InterPro" id="IPR036380">
    <property type="entry name" value="Isochorismatase-like_sf"/>
</dbReference>
<keyword evidence="4" id="KW-1185">Reference proteome</keyword>
<accession>A0A498QFH1</accession>
<evidence type="ECO:0000313" key="4">
    <source>
        <dbReference type="Proteomes" id="UP000273307"/>
    </source>
</evidence>
<dbReference type="EMBL" id="UPHP01000140">
    <property type="protein sequence ID" value="VBA43573.1"/>
    <property type="molecule type" value="Genomic_DNA"/>
</dbReference>
<organism evidence="3 4">
    <name type="scientific">Mycobacterium attenuatum</name>
    <dbReference type="NCBI Taxonomy" id="2341086"/>
    <lineage>
        <taxon>Bacteria</taxon>
        <taxon>Bacillati</taxon>
        <taxon>Actinomycetota</taxon>
        <taxon>Actinomycetes</taxon>
        <taxon>Mycobacteriales</taxon>
        <taxon>Mycobacteriaceae</taxon>
        <taxon>Mycobacterium</taxon>
    </lineage>
</organism>
<feature type="domain" description="Isochorismatase-like" evidence="2">
    <location>
        <begin position="20"/>
        <end position="183"/>
    </location>
</feature>
<keyword evidence="1 3" id="KW-0378">Hydrolase</keyword>
<dbReference type="CDD" id="cd00431">
    <property type="entry name" value="cysteine_hydrolases"/>
    <property type="match status" value="1"/>
</dbReference>
<evidence type="ECO:0000256" key="1">
    <source>
        <dbReference type="ARBA" id="ARBA00022801"/>
    </source>
</evidence>
<dbReference type="SUPFAM" id="SSF52499">
    <property type="entry name" value="Isochorismatase-like hydrolases"/>
    <property type="match status" value="1"/>
</dbReference>
<name>A0A498QFH1_9MYCO</name>